<evidence type="ECO:0000313" key="2">
    <source>
        <dbReference type="Proteomes" id="UP000655016"/>
    </source>
</evidence>
<evidence type="ECO:0000313" key="1">
    <source>
        <dbReference type="EMBL" id="GGF16238.1"/>
    </source>
</evidence>
<name>A0ABQ1UD13_9FLAO</name>
<dbReference type="EMBL" id="BMKP01000006">
    <property type="protein sequence ID" value="GGF16238.1"/>
    <property type="molecule type" value="Genomic_DNA"/>
</dbReference>
<keyword evidence="2" id="KW-1185">Reference proteome</keyword>
<dbReference type="Proteomes" id="UP000655016">
    <property type="component" value="Unassembled WGS sequence"/>
</dbReference>
<sequence>MEVTELGIVTETKLEQVSKADSPIVTTEFGIIISVKSLQALKALTPIVVMVLGIDILFKRAEFSNALSPIAVTVYCFALYVTVEGITNSLGKPFIFEKVTVVSLVMVYCAFSIKKSCANPRAALTKNINNNTNRFII</sequence>
<protein>
    <submittedName>
        <fullName evidence="1">Uncharacterized protein</fullName>
    </submittedName>
</protein>
<comment type="caution">
    <text evidence="1">The sequence shown here is derived from an EMBL/GenBank/DDBJ whole genome shotgun (WGS) entry which is preliminary data.</text>
</comment>
<proteinExistence type="predicted"/>
<gene>
    <name evidence="1" type="ORF">GCM10011518_27030</name>
</gene>
<organism evidence="1 2">
    <name type="scientific">Flavobacterium limi</name>
    <dbReference type="NCBI Taxonomy" id="2045105"/>
    <lineage>
        <taxon>Bacteria</taxon>
        <taxon>Pseudomonadati</taxon>
        <taxon>Bacteroidota</taxon>
        <taxon>Flavobacteriia</taxon>
        <taxon>Flavobacteriales</taxon>
        <taxon>Flavobacteriaceae</taxon>
        <taxon>Flavobacterium</taxon>
    </lineage>
</organism>
<reference evidence="2" key="1">
    <citation type="journal article" date="2019" name="Int. J. Syst. Evol. Microbiol.">
        <title>The Global Catalogue of Microorganisms (GCM) 10K type strain sequencing project: providing services to taxonomists for standard genome sequencing and annotation.</title>
        <authorList>
            <consortium name="The Broad Institute Genomics Platform"/>
            <consortium name="The Broad Institute Genome Sequencing Center for Infectious Disease"/>
            <person name="Wu L."/>
            <person name="Ma J."/>
        </authorList>
    </citation>
    <scope>NUCLEOTIDE SEQUENCE [LARGE SCALE GENOMIC DNA]</scope>
    <source>
        <strain evidence="2">CGMCC 1.16060</strain>
    </source>
</reference>
<accession>A0ABQ1UD13</accession>